<dbReference type="GO" id="GO:0009432">
    <property type="term" value="P:SOS response"/>
    <property type="evidence" value="ECO:0007669"/>
    <property type="project" value="TreeGrafter"/>
</dbReference>
<dbReference type="InterPro" id="IPR027417">
    <property type="entry name" value="P-loop_NTPase"/>
</dbReference>
<dbReference type="OrthoDB" id="9806954at2"/>
<dbReference type="AlphaFoldDB" id="A0A1B1BHX1"/>
<dbReference type="Proteomes" id="UP000092582">
    <property type="component" value="Chromosome 1"/>
</dbReference>
<dbReference type="InterPro" id="IPR003395">
    <property type="entry name" value="RecF/RecN/SMC_N"/>
</dbReference>
<evidence type="ECO:0000256" key="7">
    <source>
        <dbReference type="ARBA" id="ARBA00023204"/>
    </source>
</evidence>
<keyword evidence="12" id="KW-1185">Reference proteome</keyword>
<keyword evidence="5 9" id="KW-0227">DNA damage</keyword>
<keyword evidence="6" id="KW-0067">ATP-binding</keyword>
<gene>
    <name evidence="11" type="ORF">PA27867_1196</name>
</gene>
<keyword evidence="7 9" id="KW-0234">DNA repair</keyword>
<dbReference type="PANTHER" id="PTHR11059">
    <property type="entry name" value="DNA REPAIR PROTEIN RECN"/>
    <property type="match status" value="1"/>
</dbReference>
<organism evidence="11 12">
    <name type="scientific">Cryobacterium arcticum</name>
    <dbReference type="NCBI Taxonomy" id="670052"/>
    <lineage>
        <taxon>Bacteria</taxon>
        <taxon>Bacillati</taxon>
        <taxon>Actinomycetota</taxon>
        <taxon>Actinomycetes</taxon>
        <taxon>Micrococcales</taxon>
        <taxon>Microbacteriaceae</taxon>
        <taxon>Cryobacterium</taxon>
    </lineage>
</organism>
<dbReference type="InterPro" id="IPR004604">
    <property type="entry name" value="DNA_recomb/repair_RecN"/>
</dbReference>
<dbReference type="PIRSF" id="PIRSF003128">
    <property type="entry name" value="RecN"/>
    <property type="match status" value="1"/>
</dbReference>
<sequence length="573" mass="60162">MIEELVIRDLGVIKEATLPLGPGFTAITGETGAGKTMVVTALGLLLGERADPGTVRAGQSQSWVEGRWLVDPAGAVAQRVHDAGGDLDGPELLLSRSVSAEGRSRAVVGGRSAPAGVLGDLGSDLVVVHGQSDQVRLRSTSAQRGALDRFAGAELADALTAFQHAYHRWHANQAELDLLIAEQDRRAREAEDLRLAIAEIELAAPQRGEDDELSARAERLGNLEELRLAAASSRELLSAEDSSDDTPDVVALLDSARRQLERAAEHDPTLPPLAEALANAGFAVADIAGQLSSYLAGLDADGARELEVVQERRAELSALSRKFAGGLDEAIDFLDTGSSRLLELDSDSDRIETLQADTTADRDLVQRLADTLTGIRTTAATALGTAVTRELAALAMPDARLVVEIDPLDEVSVTGLDLVRIMLQPHAGAEPRALARGASGGELSRVMLAIEVVINATDPVPTFVFDEVDAGVGGAAAIEIGRRLARLAETAQVIVVTHLAQVAAFAGNHLSVVKDSNGSVTASSVRQLTGDDRAAEMARLLSGLPDSASGLEHARELIELAHSTSSNGEAHTR</sequence>
<proteinExistence type="inferred from homology"/>
<dbReference type="Gene3D" id="3.40.50.300">
    <property type="entry name" value="P-loop containing nucleotide triphosphate hydrolases"/>
    <property type="match status" value="2"/>
</dbReference>
<dbReference type="GO" id="GO:0006310">
    <property type="term" value="P:DNA recombination"/>
    <property type="evidence" value="ECO:0007669"/>
    <property type="project" value="InterPro"/>
</dbReference>
<evidence type="ECO:0000313" key="11">
    <source>
        <dbReference type="EMBL" id="ANP72162.1"/>
    </source>
</evidence>
<evidence type="ECO:0000256" key="9">
    <source>
        <dbReference type="PIRNR" id="PIRNR003128"/>
    </source>
</evidence>
<protein>
    <recommendedName>
        <fullName evidence="3 9">DNA repair protein RecN</fullName>
    </recommendedName>
    <alternativeName>
        <fullName evidence="8 9">Recombination protein N</fullName>
    </alternativeName>
</protein>
<dbReference type="RefSeq" id="WP_066594438.1">
    <property type="nucleotide sequence ID" value="NZ_CP016282.1"/>
</dbReference>
<dbReference type="KEGG" id="cart:PA27867_1196"/>
<evidence type="ECO:0000256" key="1">
    <source>
        <dbReference type="ARBA" id="ARBA00003618"/>
    </source>
</evidence>
<dbReference type="NCBIfam" id="TIGR00634">
    <property type="entry name" value="recN"/>
    <property type="match status" value="1"/>
</dbReference>
<evidence type="ECO:0000256" key="6">
    <source>
        <dbReference type="ARBA" id="ARBA00022840"/>
    </source>
</evidence>
<dbReference type="Pfam" id="PF02463">
    <property type="entry name" value="SMC_N"/>
    <property type="match status" value="1"/>
</dbReference>
<dbReference type="STRING" id="670052.PA27867_1196"/>
<dbReference type="CDD" id="cd03241">
    <property type="entry name" value="ABC_RecN"/>
    <property type="match status" value="1"/>
</dbReference>
<comment type="function">
    <text evidence="1 9">May be involved in recombinational repair of damaged DNA.</text>
</comment>
<evidence type="ECO:0000256" key="5">
    <source>
        <dbReference type="ARBA" id="ARBA00022763"/>
    </source>
</evidence>
<feature type="domain" description="RecF/RecN/SMC N-terminal" evidence="10">
    <location>
        <begin position="2"/>
        <end position="518"/>
    </location>
</feature>
<dbReference type="PATRIC" id="fig|670052.7.peg.1239"/>
<keyword evidence="4" id="KW-0547">Nucleotide-binding</keyword>
<accession>A0A1B1BHX1</accession>
<dbReference type="GO" id="GO:0043590">
    <property type="term" value="C:bacterial nucleoid"/>
    <property type="evidence" value="ECO:0007669"/>
    <property type="project" value="TreeGrafter"/>
</dbReference>
<evidence type="ECO:0000313" key="12">
    <source>
        <dbReference type="Proteomes" id="UP000092582"/>
    </source>
</evidence>
<comment type="similarity">
    <text evidence="2 9">Belongs to the RecN family.</text>
</comment>
<evidence type="ECO:0000256" key="2">
    <source>
        <dbReference type="ARBA" id="ARBA00009441"/>
    </source>
</evidence>
<evidence type="ECO:0000256" key="3">
    <source>
        <dbReference type="ARBA" id="ARBA00021315"/>
    </source>
</evidence>
<dbReference type="PANTHER" id="PTHR11059:SF0">
    <property type="entry name" value="DNA REPAIR PROTEIN RECN"/>
    <property type="match status" value="1"/>
</dbReference>
<dbReference type="GO" id="GO:0005524">
    <property type="term" value="F:ATP binding"/>
    <property type="evidence" value="ECO:0007669"/>
    <property type="project" value="UniProtKB-KW"/>
</dbReference>
<evidence type="ECO:0000256" key="8">
    <source>
        <dbReference type="ARBA" id="ARBA00033408"/>
    </source>
</evidence>
<evidence type="ECO:0000256" key="4">
    <source>
        <dbReference type="ARBA" id="ARBA00022741"/>
    </source>
</evidence>
<reference evidence="11 12" key="1">
    <citation type="submission" date="2016-06" db="EMBL/GenBank/DDBJ databases">
        <title>Genome sequencing of Cryobacterium arcticum PAMC 27867.</title>
        <authorList>
            <person name="Lee J."/>
            <person name="Kim O.-S."/>
        </authorList>
    </citation>
    <scope>NUCLEOTIDE SEQUENCE [LARGE SCALE GENOMIC DNA]</scope>
    <source>
        <strain evidence="11 12">PAMC 27867</strain>
    </source>
</reference>
<dbReference type="SUPFAM" id="SSF52540">
    <property type="entry name" value="P-loop containing nucleoside triphosphate hydrolases"/>
    <property type="match status" value="2"/>
</dbReference>
<dbReference type="GO" id="GO:0006281">
    <property type="term" value="P:DNA repair"/>
    <property type="evidence" value="ECO:0007669"/>
    <property type="project" value="UniProtKB-KW"/>
</dbReference>
<evidence type="ECO:0000259" key="10">
    <source>
        <dbReference type="Pfam" id="PF02463"/>
    </source>
</evidence>
<dbReference type="EMBL" id="CP016282">
    <property type="protein sequence ID" value="ANP72162.1"/>
    <property type="molecule type" value="Genomic_DNA"/>
</dbReference>
<name>A0A1B1BHX1_9MICO</name>